<evidence type="ECO:0000256" key="3">
    <source>
        <dbReference type="ARBA" id="ARBA00022729"/>
    </source>
</evidence>
<keyword evidence="4" id="KW-0472">Membrane</keyword>
<evidence type="ECO:0000256" key="4">
    <source>
        <dbReference type="ARBA" id="ARBA00023136"/>
    </source>
</evidence>
<proteinExistence type="inferred from homology"/>
<dbReference type="GO" id="GO:0016020">
    <property type="term" value="C:membrane"/>
    <property type="evidence" value="ECO:0007669"/>
    <property type="project" value="InterPro"/>
</dbReference>
<name>A0A108EB14_9BURK</name>
<organism evidence="8 9">
    <name type="scientific">Burkholderia territorii</name>
    <dbReference type="NCBI Taxonomy" id="1503055"/>
    <lineage>
        <taxon>Bacteria</taxon>
        <taxon>Pseudomonadati</taxon>
        <taxon>Pseudomonadota</taxon>
        <taxon>Betaproteobacteria</taxon>
        <taxon>Burkholderiales</taxon>
        <taxon>Burkholderiaceae</taxon>
        <taxon>Burkholderia</taxon>
        <taxon>Burkholderia cepacia complex</taxon>
    </lineage>
</organism>
<dbReference type="AlphaFoldDB" id="A0A108EB14"/>
<feature type="signal peptide" evidence="7">
    <location>
        <begin position="1"/>
        <end position="17"/>
    </location>
</feature>
<evidence type="ECO:0000256" key="5">
    <source>
        <dbReference type="ARBA" id="ARBA00023139"/>
    </source>
</evidence>
<feature type="chain" id="PRO_5007130144" evidence="7">
    <location>
        <begin position="18"/>
        <end position="44"/>
    </location>
</feature>
<dbReference type="PROSITE" id="PS51257">
    <property type="entry name" value="PROKAR_LIPOPROTEIN"/>
    <property type="match status" value="1"/>
</dbReference>
<dbReference type="InterPro" id="IPR012556">
    <property type="entry name" value="Entericidin"/>
</dbReference>
<dbReference type="Pfam" id="PF08085">
    <property type="entry name" value="Entericidin"/>
    <property type="match status" value="1"/>
</dbReference>
<dbReference type="RefSeq" id="WP_060348262.1">
    <property type="nucleotide sequence ID" value="NZ_CM004192.1"/>
</dbReference>
<evidence type="ECO:0000256" key="6">
    <source>
        <dbReference type="ARBA" id="ARBA00023288"/>
    </source>
</evidence>
<comment type="similarity">
    <text evidence="1">Belongs to the EcnA/EcnB lipoprotein family.</text>
</comment>
<dbReference type="GO" id="GO:0009636">
    <property type="term" value="P:response to toxic substance"/>
    <property type="evidence" value="ECO:0007669"/>
    <property type="project" value="InterPro"/>
</dbReference>
<accession>A0A108EB14</accession>
<keyword evidence="6" id="KW-0449">Lipoprotein</keyword>
<gene>
    <name evidence="8" type="ORF">WT83_25015</name>
</gene>
<evidence type="ECO:0000256" key="2">
    <source>
        <dbReference type="ARBA" id="ARBA00022475"/>
    </source>
</evidence>
<protein>
    <submittedName>
        <fullName evidence="8">Entericidin</fullName>
    </submittedName>
</protein>
<evidence type="ECO:0000256" key="7">
    <source>
        <dbReference type="SAM" id="SignalP"/>
    </source>
</evidence>
<evidence type="ECO:0000313" key="8">
    <source>
        <dbReference type="EMBL" id="KWN07975.1"/>
    </source>
</evidence>
<keyword evidence="5" id="KW-0564">Palmitate</keyword>
<sequence length="44" mass="4345">MTKRLLAIMVVLSTALAACNTVAGAGRDVAAGGKAISNTAEQAK</sequence>
<evidence type="ECO:0000313" key="9">
    <source>
        <dbReference type="Proteomes" id="UP000068016"/>
    </source>
</evidence>
<dbReference type="Proteomes" id="UP000068016">
    <property type="component" value="Unassembled WGS sequence"/>
</dbReference>
<comment type="caution">
    <text evidence="8">The sequence shown here is derived from an EMBL/GenBank/DDBJ whole genome shotgun (WGS) entry which is preliminary data.</text>
</comment>
<evidence type="ECO:0000256" key="1">
    <source>
        <dbReference type="ARBA" id="ARBA00010296"/>
    </source>
</evidence>
<reference evidence="8 9" key="1">
    <citation type="submission" date="2015-11" db="EMBL/GenBank/DDBJ databases">
        <title>Expanding the genomic diversity of Burkholderia species for the development of highly accurate diagnostics.</title>
        <authorList>
            <person name="Sahl J."/>
            <person name="Keim P."/>
            <person name="Wagner D."/>
        </authorList>
    </citation>
    <scope>NUCLEOTIDE SEQUENCE [LARGE SCALE GENOMIC DNA]</scope>
    <source>
        <strain evidence="8 9">MSMB793WGS</strain>
    </source>
</reference>
<dbReference type="EMBL" id="LPLZ01000069">
    <property type="protein sequence ID" value="KWN07975.1"/>
    <property type="molecule type" value="Genomic_DNA"/>
</dbReference>
<keyword evidence="2" id="KW-1003">Cell membrane</keyword>
<keyword evidence="3 7" id="KW-0732">Signal</keyword>